<reference evidence="1" key="1">
    <citation type="submission" date="2019-08" db="EMBL/GenBank/DDBJ databases">
        <authorList>
            <person name="Kucharzyk K."/>
            <person name="Murdoch R.W."/>
            <person name="Higgins S."/>
            <person name="Loffler F."/>
        </authorList>
    </citation>
    <scope>NUCLEOTIDE SEQUENCE</scope>
</reference>
<dbReference type="AlphaFoldDB" id="A0A645BX86"/>
<comment type="caution">
    <text evidence="1">The sequence shown here is derived from an EMBL/GenBank/DDBJ whole genome shotgun (WGS) entry which is preliminary data.</text>
</comment>
<name>A0A645BX86_9ZZZZ</name>
<sequence>MVGRGGAQLSGQAGSAQVGELIYMQLEGKAKCFGGG</sequence>
<dbReference type="EMBL" id="VSSQ01023129">
    <property type="protein sequence ID" value="MPM69865.1"/>
    <property type="molecule type" value="Genomic_DNA"/>
</dbReference>
<proteinExistence type="predicted"/>
<organism evidence="1">
    <name type="scientific">bioreactor metagenome</name>
    <dbReference type="NCBI Taxonomy" id="1076179"/>
    <lineage>
        <taxon>unclassified sequences</taxon>
        <taxon>metagenomes</taxon>
        <taxon>ecological metagenomes</taxon>
    </lineage>
</organism>
<accession>A0A645BX86</accession>
<evidence type="ECO:0000313" key="1">
    <source>
        <dbReference type="EMBL" id="MPM69865.1"/>
    </source>
</evidence>
<protein>
    <submittedName>
        <fullName evidence="1">Uncharacterized protein</fullName>
    </submittedName>
</protein>
<gene>
    <name evidence="1" type="ORF">SDC9_116813</name>
</gene>